<dbReference type="InterPro" id="IPR036259">
    <property type="entry name" value="MFS_trans_sf"/>
</dbReference>
<dbReference type="OrthoDB" id="8904098at2759"/>
<dbReference type="OMA" id="CATETWE"/>
<dbReference type="EMBL" id="CP001577">
    <property type="protein sequence ID" value="ACO70627.1"/>
    <property type="molecule type" value="Genomic_DNA"/>
</dbReference>
<sequence>MPAPTRREAGDGRDVSGDFEGRVLLHFSSDEDVDGSSSRLGGLDGSTAAREAGDGDGDRGGDRQMFGHPNGLFVLCATETWERYSYYAMRALLVLYMRDVLLARGAWSDVWGMRALASAYGAPDDDAPDETRDRQVLALASRLYGLYTALVYLTPLLGGYLADRHFGAHPLIVLGAATMGVGHALLAHRRAFLIGAALIVLGNGCFKPNVSTRVGRLYDRGDSRRDVAFGIFYCGINLGAAVAPLAAGMLHAADGYEAGFVSAAVGMAACLATYAFFGYLIDAGEERAAARKSGGGGWRGHDASAGGAVHEFDALEGADGRAVGSRGVGSAVGSSIPAADPVQGVRVRRQSDLARVVWRHRRRLGAMLAVCALSAGFWCAYEQQGNTTALFADQWVDLAGAPTEFVQSINPVLILALTPAVTRTWERQRRNGNEPSQITKMAIGAGLCAASYVVLAVAAAASGAGTAGSSATKNQMSFVWLFVHLVVLTTGELYLSPVGLSFITTAAPVELASVSVGAWFLSSFAGNYLSGELGSLYAFTPAPTFFFIAASTAAAVSAALFFASPALTRELDPATVDDDDGYEQI</sequence>
<dbReference type="SUPFAM" id="SSF103473">
    <property type="entry name" value="MFS general substrate transporter"/>
    <property type="match status" value="1"/>
</dbReference>
<evidence type="ECO:0000313" key="9">
    <source>
        <dbReference type="EMBL" id="ACO70627.1"/>
    </source>
</evidence>
<feature type="transmembrane region" description="Helical" evidence="8">
    <location>
        <begin position="442"/>
        <end position="465"/>
    </location>
</feature>
<keyword evidence="3" id="KW-1003">Cell membrane</keyword>
<dbReference type="PANTHER" id="PTHR23517">
    <property type="entry name" value="RESISTANCE PROTEIN MDTM, PUTATIVE-RELATED-RELATED"/>
    <property type="match status" value="1"/>
</dbReference>
<evidence type="ECO:0000256" key="2">
    <source>
        <dbReference type="ARBA" id="ARBA00022448"/>
    </source>
</evidence>
<evidence type="ECO:0000256" key="5">
    <source>
        <dbReference type="ARBA" id="ARBA00022989"/>
    </source>
</evidence>
<dbReference type="InterPro" id="IPR000109">
    <property type="entry name" value="POT_fam"/>
</dbReference>
<feature type="region of interest" description="Disordered" evidence="7">
    <location>
        <begin position="30"/>
        <end position="63"/>
    </location>
</feature>
<keyword evidence="6 8" id="KW-0472">Membrane</keyword>
<reference evidence="9 10" key="1">
    <citation type="journal article" date="2009" name="Science">
        <title>Green evolution and dynamic adaptations revealed by genomes of the marine picoeukaryotes Micromonas.</title>
        <authorList>
            <person name="Worden A.Z."/>
            <person name="Lee J.H."/>
            <person name="Mock T."/>
            <person name="Rouze P."/>
            <person name="Simmons M.P."/>
            <person name="Aerts A.L."/>
            <person name="Allen A.E."/>
            <person name="Cuvelier M.L."/>
            <person name="Derelle E."/>
            <person name="Everett M.V."/>
            <person name="Foulon E."/>
            <person name="Grimwood J."/>
            <person name="Gundlach H."/>
            <person name="Henrissat B."/>
            <person name="Napoli C."/>
            <person name="McDonald S.M."/>
            <person name="Parker M.S."/>
            <person name="Rombauts S."/>
            <person name="Salamov A."/>
            <person name="Von Dassow P."/>
            <person name="Badger J.H."/>
            <person name="Coutinho P.M."/>
            <person name="Demir E."/>
            <person name="Dubchak I."/>
            <person name="Gentemann C."/>
            <person name="Eikrem W."/>
            <person name="Gready J.E."/>
            <person name="John U."/>
            <person name="Lanier W."/>
            <person name="Lindquist E.A."/>
            <person name="Lucas S."/>
            <person name="Mayer K.F."/>
            <person name="Moreau H."/>
            <person name="Not F."/>
            <person name="Otillar R."/>
            <person name="Panaud O."/>
            <person name="Pangilinan J."/>
            <person name="Paulsen I."/>
            <person name="Piegu B."/>
            <person name="Poliakov A."/>
            <person name="Robbens S."/>
            <person name="Schmutz J."/>
            <person name="Toulza E."/>
            <person name="Wyss T."/>
            <person name="Zelensky A."/>
            <person name="Zhou K."/>
            <person name="Armbrust E.V."/>
            <person name="Bhattacharya D."/>
            <person name="Goodenough U.W."/>
            <person name="Van de Peer Y."/>
            <person name="Grigoriev I.V."/>
        </authorList>
    </citation>
    <scope>NUCLEOTIDE SEQUENCE [LARGE SCALE GENOMIC DNA]</scope>
    <source>
        <strain evidence="10">RCC299 / NOUM17</strain>
    </source>
</reference>
<dbReference type="AlphaFoldDB" id="C1FJM8"/>
<dbReference type="InParanoid" id="C1FJM8"/>
<dbReference type="CDD" id="cd17346">
    <property type="entry name" value="MFS_DtpA_like"/>
    <property type="match status" value="1"/>
</dbReference>
<keyword evidence="2" id="KW-0813">Transport</keyword>
<keyword evidence="4 8" id="KW-0812">Transmembrane</keyword>
<dbReference type="InterPro" id="IPR050171">
    <property type="entry name" value="MFS_Transporters"/>
</dbReference>
<accession>C1FJM8</accession>
<dbReference type="FunCoup" id="C1FJM8">
    <property type="interactions" value="1386"/>
</dbReference>
<feature type="transmembrane region" description="Helical" evidence="8">
    <location>
        <begin position="364"/>
        <end position="381"/>
    </location>
</feature>
<dbReference type="STRING" id="296587.C1FJM8"/>
<gene>
    <name evidence="9" type="primary">POT</name>
    <name evidence="9" type="ORF">MICPUN_62932</name>
</gene>
<dbReference type="GO" id="GO:1904680">
    <property type="term" value="F:peptide transmembrane transporter activity"/>
    <property type="evidence" value="ECO:0007669"/>
    <property type="project" value="InterPro"/>
</dbReference>
<name>C1FJM8_MICCC</name>
<evidence type="ECO:0000313" key="10">
    <source>
        <dbReference type="Proteomes" id="UP000002009"/>
    </source>
</evidence>
<dbReference type="InterPro" id="IPR005279">
    <property type="entry name" value="Dipep/tripep_permease"/>
</dbReference>
<evidence type="ECO:0000256" key="4">
    <source>
        <dbReference type="ARBA" id="ARBA00022692"/>
    </source>
</evidence>
<dbReference type="KEGG" id="mis:MICPUN_62932"/>
<keyword evidence="5 8" id="KW-1133">Transmembrane helix</keyword>
<keyword evidence="10" id="KW-1185">Reference proteome</keyword>
<feature type="transmembrane region" description="Helical" evidence="8">
    <location>
        <begin position="259"/>
        <end position="281"/>
    </location>
</feature>
<dbReference type="GO" id="GO:0005886">
    <property type="term" value="C:plasma membrane"/>
    <property type="evidence" value="ECO:0007669"/>
    <property type="project" value="UniProtKB-SubCell"/>
</dbReference>
<evidence type="ECO:0000256" key="8">
    <source>
        <dbReference type="SAM" id="Phobius"/>
    </source>
</evidence>
<evidence type="ECO:0000256" key="6">
    <source>
        <dbReference type="ARBA" id="ARBA00023136"/>
    </source>
</evidence>
<feature type="transmembrane region" description="Helical" evidence="8">
    <location>
        <begin position="477"/>
        <end position="495"/>
    </location>
</feature>
<feature type="transmembrane region" description="Helical" evidence="8">
    <location>
        <begin position="227"/>
        <end position="247"/>
    </location>
</feature>
<organism evidence="9 10">
    <name type="scientific">Micromonas commoda (strain RCC299 / NOUM17 / CCMP2709)</name>
    <name type="common">Picoplanktonic green alga</name>
    <dbReference type="NCBI Taxonomy" id="296587"/>
    <lineage>
        <taxon>Eukaryota</taxon>
        <taxon>Viridiplantae</taxon>
        <taxon>Chlorophyta</taxon>
        <taxon>Mamiellophyceae</taxon>
        <taxon>Mamiellales</taxon>
        <taxon>Mamiellaceae</taxon>
        <taxon>Micromonas</taxon>
    </lineage>
</organism>
<feature type="compositionally biased region" description="Basic and acidic residues" evidence="7">
    <location>
        <begin position="51"/>
        <end position="62"/>
    </location>
</feature>
<dbReference type="Proteomes" id="UP000002009">
    <property type="component" value="Chromosome 12"/>
</dbReference>
<dbReference type="Pfam" id="PF00854">
    <property type="entry name" value="PTR2"/>
    <property type="match status" value="2"/>
</dbReference>
<dbReference type="PANTHER" id="PTHR23517:SF15">
    <property type="entry name" value="PROTON-DEPENDENT OLIGOPEPTIDE FAMILY TRANSPORT PROTEIN"/>
    <property type="match status" value="1"/>
</dbReference>
<dbReference type="GeneID" id="8248002"/>
<protein>
    <submittedName>
        <fullName evidence="9">Proton-dependent oligopeptide transporter</fullName>
    </submittedName>
</protein>
<evidence type="ECO:0000256" key="1">
    <source>
        <dbReference type="ARBA" id="ARBA00004651"/>
    </source>
</evidence>
<dbReference type="RefSeq" id="XP_002509369.1">
    <property type="nucleotide sequence ID" value="XM_002509323.1"/>
</dbReference>
<evidence type="ECO:0000256" key="3">
    <source>
        <dbReference type="ARBA" id="ARBA00022475"/>
    </source>
</evidence>
<dbReference type="eggNOG" id="KOG1237">
    <property type="taxonomic scope" value="Eukaryota"/>
</dbReference>
<feature type="transmembrane region" description="Helical" evidence="8">
    <location>
        <begin position="144"/>
        <end position="162"/>
    </location>
</feature>
<feature type="transmembrane region" description="Helical" evidence="8">
    <location>
        <begin position="401"/>
        <end position="421"/>
    </location>
</feature>
<evidence type="ECO:0000256" key="7">
    <source>
        <dbReference type="SAM" id="MobiDB-lite"/>
    </source>
</evidence>
<dbReference type="GO" id="GO:0015833">
    <property type="term" value="P:peptide transport"/>
    <property type="evidence" value="ECO:0007669"/>
    <property type="project" value="InterPro"/>
</dbReference>
<proteinExistence type="predicted"/>
<feature type="transmembrane region" description="Helical" evidence="8">
    <location>
        <begin position="502"/>
        <end position="522"/>
    </location>
</feature>
<feature type="transmembrane region" description="Helical" evidence="8">
    <location>
        <begin position="542"/>
        <end position="563"/>
    </location>
</feature>
<dbReference type="Gene3D" id="1.20.1250.20">
    <property type="entry name" value="MFS general substrate transporter like domains"/>
    <property type="match status" value="1"/>
</dbReference>
<comment type="subcellular location">
    <subcellularLocation>
        <location evidence="1">Cell membrane</location>
        <topology evidence="1">Multi-pass membrane protein</topology>
    </subcellularLocation>
</comment>